<keyword evidence="2" id="KW-1185">Reference proteome</keyword>
<dbReference type="EMBL" id="CAAALY010004594">
    <property type="protein sequence ID" value="VEL08723.1"/>
    <property type="molecule type" value="Genomic_DNA"/>
</dbReference>
<dbReference type="OrthoDB" id="6263063at2759"/>
<reference evidence="1" key="1">
    <citation type="submission" date="2018-11" db="EMBL/GenBank/DDBJ databases">
        <authorList>
            <consortium name="Pathogen Informatics"/>
        </authorList>
    </citation>
    <scope>NUCLEOTIDE SEQUENCE</scope>
</reference>
<sequence>MSLLTFKSILSSFRTTLVTPLDDFYSREDPLLKHTREYEDAYSNLLELISNSGRSDIYPHLSDLFLFVGSILGKELYEGYDSRLGGIINGAKALLHALLLLFDTSSARYLLLFPSNQLDPSSIPIAQNITHICTKAIATTRIDNQPVLFSRLPMCQNALVWLGMQLSYPELSDPPFMHVFQPLCLQLTEDFREDAIKCGFQLLEHFSINCRTADWRDNSRAEAVLSQLLNRRFISDPNSSSAVLQSLFKSFEFIFQTCRTKYISSNGSMYETHCILLLAVVLIAFCARPAHTSLSLFY</sequence>
<organism evidence="1 2">
    <name type="scientific">Protopolystoma xenopodis</name>
    <dbReference type="NCBI Taxonomy" id="117903"/>
    <lineage>
        <taxon>Eukaryota</taxon>
        <taxon>Metazoa</taxon>
        <taxon>Spiralia</taxon>
        <taxon>Lophotrochozoa</taxon>
        <taxon>Platyhelminthes</taxon>
        <taxon>Monogenea</taxon>
        <taxon>Polyopisthocotylea</taxon>
        <taxon>Polystomatidea</taxon>
        <taxon>Polystomatidae</taxon>
        <taxon>Protopolystoma</taxon>
    </lineage>
</organism>
<accession>A0A3S4ZWC8</accession>
<gene>
    <name evidence="1" type="ORF">PXEA_LOCUS2163</name>
</gene>
<name>A0A3S4ZWC8_9PLAT</name>
<dbReference type="AlphaFoldDB" id="A0A3S4ZWC8"/>
<protein>
    <submittedName>
        <fullName evidence="1">Uncharacterized protein</fullName>
    </submittedName>
</protein>
<evidence type="ECO:0000313" key="2">
    <source>
        <dbReference type="Proteomes" id="UP000784294"/>
    </source>
</evidence>
<dbReference type="Proteomes" id="UP000784294">
    <property type="component" value="Unassembled WGS sequence"/>
</dbReference>
<proteinExistence type="predicted"/>
<comment type="caution">
    <text evidence="1">The sequence shown here is derived from an EMBL/GenBank/DDBJ whole genome shotgun (WGS) entry which is preliminary data.</text>
</comment>
<evidence type="ECO:0000313" key="1">
    <source>
        <dbReference type="EMBL" id="VEL08723.1"/>
    </source>
</evidence>